<organism evidence="3 4">
    <name type="scientific">Candolleomyces aberdarensis</name>
    <dbReference type="NCBI Taxonomy" id="2316362"/>
    <lineage>
        <taxon>Eukaryota</taxon>
        <taxon>Fungi</taxon>
        <taxon>Dikarya</taxon>
        <taxon>Basidiomycota</taxon>
        <taxon>Agaricomycotina</taxon>
        <taxon>Agaricomycetes</taxon>
        <taxon>Agaricomycetidae</taxon>
        <taxon>Agaricales</taxon>
        <taxon>Agaricineae</taxon>
        <taxon>Psathyrellaceae</taxon>
        <taxon>Candolleomyces</taxon>
    </lineage>
</organism>
<dbReference type="EMBL" id="SDEE01000001">
    <property type="protein sequence ID" value="RXW25796.1"/>
    <property type="molecule type" value="Genomic_DNA"/>
</dbReference>
<reference evidence="3 4" key="1">
    <citation type="submission" date="2019-01" db="EMBL/GenBank/DDBJ databases">
        <title>Draft genome sequence of Psathyrella aberdarensis IHI B618.</title>
        <authorList>
            <person name="Buettner E."/>
            <person name="Kellner H."/>
        </authorList>
    </citation>
    <scope>NUCLEOTIDE SEQUENCE [LARGE SCALE GENOMIC DNA]</scope>
    <source>
        <strain evidence="3 4">IHI B618</strain>
    </source>
</reference>
<dbReference type="STRING" id="2316362.A0A4Q2E112"/>
<dbReference type="Pfam" id="PF12998">
    <property type="entry name" value="ING"/>
    <property type="match status" value="2"/>
</dbReference>
<protein>
    <recommendedName>
        <fullName evidence="2">Inhibitor of growth protein N-terminal histone-binding domain-containing protein</fullName>
    </recommendedName>
</protein>
<sequence length="241" mass="25849">MAAITSNYEEATTVATEFISSLDNLPSEVQHILNEISHLEKKSQGLSGTAKANTPRRIASSYAEIDNLSNQKIELAGRLTQLLARTQARLDADVTKIRILQGEPALQGFSGSLSANVATQISENLRSALDGTSTLTDQITIALAPATAGTASSSQPNKKRKLTTQPSIKLTAPSPATTSSTAYSRSRPSRQVQANKATLEEPDDEDLDAEGEDDFEGEEGEEDPTLYCFCQKQSFGDVSIQ</sequence>
<feature type="region of interest" description="Disordered" evidence="1">
    <location>
        <begin position="147"/>
        <end position="228"/>
    </location>
</feature>
<dbReference type="Gene3D" id="6.10.140.1740">
    <property type="match status" value="1"/>
</dbReference>
<proteinExistence type="predicted"/>
<feature type="compositionally biased region" description="Acidic residues" evidence="1">
    <location>
        <begin position="200"/>
        <end position="224"/>
    </location>
</feature>
<evidence type="ECO:0000313" key="3">
    <source>
        <dbReference type="EMBL" id="RXW25796.1"/>
    </source>
</evidence>
<gene>
    <name evidence="3" type="ORF">EST38_g17</name>
</gene>
<accession>A0A4Q2E112</accession>
<feature type="domain" description="Inhibitor of growth protein N-terminal histone-binding" evidence="2">
    <location>
        <begin position="14"/>
        <end position="97"/>
    </location>
</feature>
<feature type="compositionally biased region" description="Low complexity" evidence="1">
    <location>
        <begin position="171"/>
        <end position="190"/>
    </location>
</feature>
<dbReference type="AlphaFoldDB" id="A0A4Q2E112"/>
<dbReference type="InterPro" id="IPR024610">
    <property type="entry name" value="ING_N_histone-binding"/>
</dbReference>
<evidence type="ECO:0000313" key="4">
    <source>
        <dbReference type="Proteomes" id="UP000290288"/>
    </source>
</evidence>
<name>A0A4Q2E112_9AGAR</name>
<keyword evidence="4" id="KW-1185">Reference proteome</keyword>
<evidence type="ECO:0000256" key="1">
    <source>
        <dbReference type="SAM" id="MobiDB-lite"/>
    </source>
</evidence>
<evidence type="ECO:0000259" key="2">
    <source>
        <dbReference type="SMART" id="SM01408"/>
    </source>
</evidence>
<comment type="caution">
    <text evidence="3">The sequence shown here is derived from an EMBL/GenBank/DDBJ whole genome shotgun (WGS) entry which is preliminary data.</text>
</comment>
<dbReference type="OrthoDB" id="5411773at2759"/>
<dbReference type="Proteomes" id="UP000290288">
    <property type="component" value="Unassembled WGS sequence"/>
</dbReference>
<dbReference type="SMART" id="SM01408">
    <property type="entry name" value="ING"/>
    <property type="match status" value="1"/>
</dbReference>